<organism evidence="1 2">
    <name type="scientific">Methyloligella solikamskensis</name>
    <dbReference type="NCBI Taxonomy" id="1177756"/>
    <lineage>
        <taxon>Bacteria</taxon>
        <taxon>Pseudomonadati</taxon>
        <taxon>Pseudomonadota</taxon>
        <taxon>Alphaproteobacteria</taxon>
        <taxon>Hyphomicrobiales</taxon>
        <taxon>Hyphomicrobiaceae</taxon>
        <taxon>Methyloligella</taxon>
    </lineage>
</organism>
<dbReference type="Gene3D" id="3.40.50.1820">
    <property type="entry name" value="alpha/beta hydrolase"/>
    <property type="match status" value="1"/>
</dbReference>
<dbReference type="SUPFAM" id="SSF53474">
    <property type="entry name" value="alpha/beta-Hydrolases"/>
    <property type="match status" value="1"/>
</dbReference>
<dbReference type="InterPro" id="IPR014586">
    <property type="entry name" value="UCP033909"/>
</dbReference>
<dbReference type="PANTHER" id="PTHR36513">
    <property type="entry name" value="ABC TRANSMEMBRANE TYPE-1 DOMAIN-CONTAINING PROTEIN"/>
    <property type="match status" value="1"/>
</dbReference>
<protein>
    <submittedName>
        <fullName evidence="1">Alpha/beta hydrolase</fullName>
    </submittedName>
</protein>
<dbReference type="PANTHER" id="PTHR36513:SF1">
    <property type="entry name" value="TRANSMEMBRANE PROTEIN"/>
    <property type="match status" value="1"/>
</dbReference>
<dbReference type="Proteomes" id="UP001597102">
    <property type="component" value="Unassembled WGS sequence"/>
</dbReference>
<keyword evidence="1" id="KW-0378">Hydrolase</keyword>
<dbReference type="InterPro" id="IPR010297">
    <property type="entry name" value="DUF900_hydrolase"/>
</dbReference>
<dbReference type="RefSeq" id="WP_379087863.1">
    <property type="nucleotide sequence ID" value="NZ_JBHTJO010000001.1"/>
</dbReference>
<name>A0ABW3J9Z0_9HYPH</name>
<evidence type="ECO:0000313" key="2">
    <source>
        <dbReference type="Proteomes" id="UP001597102"/>
    </source>
</evidence>
<reference evidence="2" key="1">
    <citation type="journal article" date="2019" name="Int. J. Syst. Evol. Microbiol.">
        <title>The Global Catalogue of Microorganisms (GCM) 10K type strain sequencing project: providing services to taxonomists for standard genome sequencing and annotation.</title>
        <authorList>
            <consortium name="The Broad Institute Genomics Platform"/>
            <consortium name="The Broad Institute Genome Sequencing Center for Infectious Disease"/>
            <person name="Wu L."/>
            <person name="Ma J."/>
        </authorList>
    </citation>
    <scope>NUCLEOTIDE SEQUENCE [LARGE SCALE GENOMIC DNA]</scope>
    <source>
        <strain evidence="2">CCUG 61697</strain>
    </source>
</reference>
<accession>A0ABW3J9Z0</accession>
<comment type="caution">
    <text evidence="1">The sequence shown here is derived from an EMBL/GenBank/DDBJ whole genome shotgun (WGS) entry which is preliminary data.</text>
</comment>
<dbReference type="Pfam" id="PF05990">
    <property type="entry name" value="DUF900"/>
    <property type="match status" value="1"/>
</dbReference>
<dbReference type="GO" id="GO:0016787">
    <property type="term" value="F:hydrolase activity"/>
    <property type="evidence" value="ECO:0007669"/>
    <property type="project" value="UniProtKB-KW"/>
</dbReference>
<dbReference type="PIRSF" id="PIRSF033909">
    <property type="entry name" value="UCP033909"/>
    <property type="match status" value="1"/>
</dbReference>
<dbReference type="EMBL" id="JBHTJO010000001">
    <property type="protein sequence ID" value="MFD0986894.1"/>
    <property type="molecule type" value="Genomic_DNA"/>
</dbReference>
<keyword evidence="2" id="KW-1185">Reference proteome</keyword>
<sequence>MDQQSACRRALRVAPEGGASWVAFALALFLLTGCAGRPGPEVLAPVSASVPETQTVTVYVATTRARAAADSNVFTDQPARGLNYAAFTISIPPGHQPGAIEWPKGAGDPSRDFVVVEQQRLDRESFRRLTLAETRERRTGRYGVFVHGYNNNFQEALFRVAQMANDSGHRGTTVLFDWPSAAKVSGYVTDKDNATYSRDGLVDTLTLLARQPGTKEVTLFGHSMGGWLTVESVRQLRLMRRNDVIAKLNVILAAPDIDVAVFISQLEVIGPLKPPLTVLVSRDDKALSFSSRIAGDRQRLGAIDVNSPLVQEAAAKGHVQVVDISSLEATSGMNHDRYVEFVALYPSVRNQAQASTSRSAGTFVFNDLAGRLPNPFTPAQAATAE</sequence>
<proteinExistence type="predicted"/>
<dbReference type="InterPro" id="IPR029058">
    <property type="entry name" value="AB_hydrolase_fold"/>
</dbReference>
<gene>
    <name evidence="1" type="ORF">ACFQ2F_07255</name>
</gene>
<evidence type="ECO:0000313" key="1">
    <source>
        <dbReference type="EMBL" id="MFD0986894.1"/>
    </source>
</evidence>